<dbReference type="Gene3D" id="3.40.50.360">
    <property type="match status" value="1"/>
</dbReference>
<dbReference type="HOGENOM" id="CLU_055322_2_0_1"/>
<comment type="similarity">
    <text evidence="1">Belongs to the TRIAP1/MDM35 family.</text>
</comment>
<evidence type="ECO:0000256" key="1">
    <source>
        <dbReference type="ARBA" id="ARBA00006196"/>
    </source>
</evidence>
<dbReference type="EMBL" id="KN846952">
    <property type="protein sequence ID" value="KIV82427.1"/>
    <property type="molecule type" value="Genomic_DNA"/>
</dbReference>
<dbReference type="GO" id="GO:0016491">
    <property type="term" value="F:oxidoreductase activity"/>
    <property type="evidence" value="ECO:0007669"/>
    <property type="project" value="InterPro"/>
</dbReference>
<dbReference type="InterPro" id="IPR029039">
    <property type="entry name" value="Flavoprotein-like_sf"/>
</dbReference>
<evidence type="ECO:0000313" key="4">
    <source>
        <dbReference type="EMBL" id="KIV82427.1"/>
    </source>
</evidence>
<dbReference type="GO" id="GO:0010181">
    <property type="term" value="F:FMN binding"/>
    <property type="evidence" value="ECO:0007669"/>
    <property type="project" value="TreeGrafter"/>
</dbReference>
<evidence type="ECO:0000313" key="5">
    <source>
        <dbReference type="Proteomes" id="UP000053599"/>
    </source>
</evidence>
<sequence>MSSDTTSDLSSAINAALAPSPNRIGVIVCSQRSPRAGLQISQFVLDTLKQYQKTHPSSTSYELSLIDLNDHALPLYNEPGIPSRIHSASEYKHEHTRKWSKCISSYQAFVFVTPQYNWGYPASIKNAIDYLFNEWKGKPALVVSYGGHGGGKAAAQLQQVLHGLDMKLVKDTVGLTFPDRTVLVKATTGQDLGLKVSIAEDSEVIHKENALEALGEAGAAKDEGDGEEYLRGNSSTDECEPLFKQYKSCLSKALKEKGVDKMLAEARENTVPETDVEHMRR</sequence>
<feature type="domain" description="NADPH-dependent FMN reductase-like" evidence="3">
    <location>
        <begin position="23"/>
        <end position="174"/>
    </location>
</feature>
<dbReference type="SUPFAM" id="SSF52218">
    <property type="entry name" value="Flavoproteins"/>
    <property type="match status" value="1"/>
</dbReference>
<dbReference type="InterPro" id="IPR007918">
    <property type="entry name" value="MDM35_apoptosis"/>
</dbReference>
<proteinExistence type="inferred from homology"/>
<dbReference type="InterPro" id="IPR005025">
    <property type="entry name" value="FMN_Rdtase-like_dom"/>
</dbReference>
<name>A0A0D1YHV3_9EURO</name>
<dbReference type="PANTHER" id="PTHR30543:SF21">
    <property type="entry name" value="NAD(P)H-DEPENDENT FMN REDUCTASE LOT6"/>
    <property type="match status" value="1"/>
</dbReference>
<evidence type="ECO:0000259" key="3">
    <source>
        <dbReference type="Pfam" id="PF03358"/>
    </source>
</evidence>
<dbReference type="AlphaFoldDB" id="A0A0D1YHV3"/>
<dbReference type="InterPro" id="IPR050712">
    <property type="entry name" value="NAD(P)H-dep_reductase"/>
</dbReference>
<dbReference type="OrthoDB" id="68575at2759"/>
<dbReference type="PANTHER" id="PTHR30543">
    <property type="entry name" value="CHROMATE REDUCTASE"/>
    <property type="match status" value="1"/>
</dbReference>
<dbReference type="GO" id="GO:0005829">
    <property type="term" value="C:cytosol"/>
    <property type="evidence" value="ECO:0007669"/>
    <property type="project" value="TreeGrafter"/>
</dbReference>
<organism evidence="4 5">
    <name type="scientific">Exophiala sideris</name>
    <dbReference type="NCBI Taxonomy" id="1016849"/>
    <lineage>
        <taxon>Eukaryota</taxon>
        <taxon>Fungi</taxon>
        <taxon>Dikarya</taxon>
        <taxon>Ascomycota</taxon>
        <taxon>Pezizomycotina</taxon>
        <taxon>Eurotiomycetes</taxon>
        <taxon>Chaetothyriomycetidae</taxon>
        <taxon>Chaetothyriales</taxon>
        <taxon>Herpotrichiellaceae</taxon>
        <taxon>Exophiala</taxon>
    </lineage>
</organism>
<protein>
    <recommendedName>
        <fullName evidence="3">NADPH-dependent FMN reductase-like domain-containing protein</fullName>
    </recommendedName>
</protein>
<gene>
    <name evidence="4" type="ORF">PV11_04542</name>
</gene>
<dbReference type="Proteomes" id="UP000053599">
    <property type="component" value="Unassembled WGS sequence"/>
</dbReference>
<keyword evidence="2" id="KW-1015">Disulfide bond</keyword>
<evidence type="ECO:0000256" key="2">
    <source>
        <dbReference type="ARBA" id="ARBA00023157"/>
    </source>
</evidence>
<dbReference type="STRING" id="1016849.A0A0D1YHV3"/>
<dbReference type="Pfam" id="PF05254">
    <property type="entry name" value="UPF0203"/>
    <property type="match status" value="1"/>
</dbReference>
<reference evidence="4 5" key="1">
    <citation type="submission" date="2015-01" db="EMBL/GenBank/DDBJ databases">
        <title>The Genome Sequence of Exophiala sideris CBS121828.</title>
        <authorList>
            <consortium name="The Broad Institute Genomics Platform"/>
            <person name="Cuomo C."/>
            <person name="de Hoog S."/>
            <person name="Gorbushina A."/>
            <person name="Stielow B."/>
            <person name="Teixiera M."/>
            <person name="Abouelleil A."/>
            <person name="Chapman S.B."/>
            <person name="Priest M."/>
            <person name="Young S.K."/>
            <person name="Wortman J."/>
            <person name="Nusbaum C."/>
            <person name="Birren B."/>
        </authorList>
    </citation>
    <scope>NUCLEOTIDE SEQUENCE [LARGE SCALE GENOMIC DNA]</scope>
    <source>
        <strain evidence="4 5">CBS 121828</strain>
    </source>
</reference>
<accession>A0A0D1YHV3</accession>
<dbReference type="Pfam" id="PF03358">
    <property type="entry name" value="FMN_red"/>
    <property type="match status" value="1"/>
</dbReference>